<accession>A0A6L6XQ88</accession>
<dbReference type="Gene3D" id="3.40.50.2300">
    <property type="match status" value="2"/>
</dbReference>
<dbReference type="SUPFAM" id="SSF53822">
    <property type="entry name" value="Periplasmic binding protein-like I"/>
    <property type="match status" value="1"/>
</dbReference>
<dbReference type="InterPro" id="IPR046335">
    <property type="entry name" value="LacI/GalR-like_sensor"/>
</dbReference>
<dbReference type="PROSITE" id="PS50932">
    <property type="entry name" value="HTH_LACI_2"/>
    <property type="match status" value="1"/>
</dbReference>
<name>A0A6L6XQ88_9ACTN</name>
<dbReference type="GO" id="GO:0003700">
    <property type="term" value="F:DNA-binding transcription factor activity"/>
    <property type="evidence" value="ECO:0007669"/>
    <property type="project" value="TreeGrafter"/>
</dbReference>
<dbReference type="SMART" id="SM00354">
    <property type="entry name" value="HTH_LACI"/>
    <property type="match status" value="1"/>
</dbReference>
<evidence type="ECO:0000313" key="5">
    <source>
        <dbReference type="EMBL" id="MVQ49464.1"/>
    </source>
</evidence>
<dbReference type="GO" id="GO:0000976">
    <property type="term" value="F:transcription cis-regulatory region binding"/>
    <property type="evidence" value="ECO:0007669"/>
    <property type="project" value="TreeGrafter"/>
</dbReference>
<dbReference type="PANTHER" id="PTHR30146">
    <property type="entry name" value="LACI-RELATED TRANSCRIPTIONAL REPRESSOR"/>
    <property type="match status" value="1"/>
</dbReference>
<evidence type="ECO:0000259" key="4">
    <source>
        <dbReference type="PROSITE" id="PS50932"/>
    </source>
</evidence>
<dbReference type="InterPro" id="IPR028082">
    <property type="entry name" value="Peripla_BP_I"/>
</dbReference>
<dbReference type="AlphaFoldDB" id="A0A6L6XQ88"/>
<dbReference type="CDD" id="cd01392">
    <property type="entry name" value="HTH_LacI"/>
    <property type="match status" value="1"/>
</dbReference>
<keyword evidence="6" id="KW-1185">Reference proteome</keyword>
<dbReference type="InterPro" id="IPR000843">
    <property type="entry name" value="HTH_LacI"/>
</dbReference>
<reference evidence="5 6" key="1">
    <citation type="submission" date="2019-12" db="EMBL/GenBank/DDBJ databases">
        <authorList>
            <person name="Huq M.A."/>
        </authorList>
    </citation>
    <scope>NUCLEOTIDE SEQUENCE [LARGE SCALE GENOMIC DNA]</scope>
    <source>
        <strain evidence="5 6">MAH-18</strain>
    </source>
</reference>
<protein>
    <submittedName>
        <fullName evidence="5">LacI family DNA-binding transcriptional regulator</fullName>
    </submittedName>
</protein>
<evidence type="ECO:0000256" key="1">
    <source>
        <dbReference type="ARBA" id="ARBA00023015"/>
    </source>
</evidence>
<feature type="domain" description="HTH lacI-type" evidence="4">
    <location>
        <begin position="4"/>
        <end position="60"/>
    </location>
</feature>
<dbReference type="Proteomes" id="UP000473525">
    <property type="component" value="Unassembled WGS sequence"/>
</dbReference>
<dbReference type="Pfam" id="PF13377">
    <property type="entry name" value="Peripla_BP_3"/>
    <property type="match status" value="1"/>
</dbReference>
<keyword evidence="1" id="KW-0805">Transcription regulation</keyword>
<dbReference type="RefSeq" id="WP_157342134.1">
    <property type="nucleotide sequence ID" value="NZ_WSEK01000004.1"/>
</dbReference>
<dbReference type="EMBL" id="WSEK01000004">
    <property type="protein sequence ID" value="MVQ49464.1"/>
    <property type="molecule type" value="Genomic_DNA"/>
</dbReference>
<keyword evidence="3" id="KW-0804">Transcription</keyword>
<evidence type="ECO:0000313" key="6">
    <source>
        <dbReference type="Proteomes" id="UP000473525"/>
    </source>
</evidence>
<dbReference type="Gene3D" id="1.10.260.40">
    <property type="entry name" value="lambda repressor-like DNA-binding domains"/>
    <property type="match status" value="1"/>
</dbReference>
<dbReference type="CDD" id="cd06267">
    <property type="entry name" value="PBP1_LacI_sugar_binding-like"/>
    <property type="match status" value="1"/>
</dbReference>
<evidence type="ECO:0000256" key="3">
    <source>
        <dbReference type="ARBA" id="ARBA00023163"/>
    </source>
</evidence>
<organism evidence="5 6">
    <name type="scientific">Nocardioides agri</name>
    <dbReference type="NCBI Taxonomy" id="2682843"/>
    <lineage>
        <taxon>Bacteria</taxon>
        <taxon>Bacillati</taxon>
        <taxon>Actinomycetota</taxon>
        <taxon>Actinomycetes</taxon>
        <taxon>Propionibacteriales</taxon>
        <taxon>Nocardioidaceae</taxon>
        <taxon>Nocardioides</taxon>
    </lineage>
</organism>
<gene>
    <name evidence="5" type="ORF">GON03_09740</name>
</gene>
<dbReference type="Pfam" id="PF00356">
    <property type="entry name" value="LacI"/>
    <property type="match status" value="1"/>
</dbReference>
<proteinExistence type="predicted"/>
<evidence type="ECO:0000256" key="2">
    <source>
        <dbReference type="ARBA" id="ARBA00023125"/>
    </source>
</evidence>
<sequence length="327" mass="34855">MKRATAADVARAAGVSRTTVSYVLNDTPHQQIPDVTRQRVLEAAERLSYSPSAAARALVRGRSDVILFVFPAEVTLADWGRRVLSQMSRRFAQEGFTLLAHTGRFGRERIDDVWSTIVPAAVLCITVEPEQARAMRAAGVPLVLPLYGGDDDAQAVAMDSERAVVMLQLQTLLDAGHERIAFASLDSAHRLTTASREVLLPEVAAALGIEQPPHHVFPEDPEAAAARLQALVDAGYTAICAINDHVAGVVLAGARQAGITVPDRVAVIGAGDQVLSAVTQPALTTVVGDPDGLAEALVEVVTRRINHLPAPDELPSPRVHLIRRGSV</sequence>
<dbReference type="PANTHER" id="PTHR30146:SF153">
    <property type="entry name" value="LACTOSE OPERON REPRESSOR"/>
    <property type="match status" value="1"/>
</dbReference>
<keyword evidence="2 5" id="KW-0238">DNA-binding</keyword>
<comment type="caution">
    <text evidence="5">The sequence shown here is derived from an EMBL/GenBank/DDBJ whole genome shotgun (WGS) entry which is preliminary data.</text>
</comment>
<dbReference type="SUPFAM" id="SSF47413">
    <property type="entry name" value="lambda repressor-like DNA-binding domains"/>
    <property type="match status" value="1"/>
</dbReference>
<dbReference type="InterPro" id="IPR010982">
    <property type="entry name" value="Lambda_DNA-bd_dom_sf"/>
</dbReference>